<evidence type="ECO:0000313" key="1">
    <source>
        <dbReference type="EMBL" id="GAE36032.1"/>
    </source>
</evidence>
<comment type="caution">
    <text evidence="1">The sequence shown here is derived from an EMBL/GenBank/DDBJ whole genome shotgun (WGS) entry which is preliminary data.</text>
</comment>
<reference evidence="1 2" key="1">
    <citation type="journal article" date="2014" name="Genome Announc.">
        <title>Draft Genome Sequences of Three Alkaliphilic Bacillus Strains, Bacillus wakoensis JCM 9140T, Bacillus akibai JCM 9157T, and Bacillus hemicellulosilyticus JCM 9152T.</title>
        <authorList>
            <person name="Yuki M."/>
            <person name="Oshima K."/>
            <person name="Suda W."/>
            <person name="Oshida Y."/>
            <person name="Kitamura K."/>
            <person name="Iida T."/>
            <person name="Hattori M."/>
            <person name="Ohkuma M."/>
        </authorList>
    </citation>
    <scope>NUCLEOTIDE SEQUENCE [LARGE SCALE GENOMIC DNA]</scope>
    <source>
        <strain evidence="1 2">JCM 9157</strain>
    </source>
</reference>
<dbReference type="eggNOG" id="COG1843">
    <property type="taxonomic scope" value="Bacteria"/>
</dbReference>
<keyword evidence="2" id="KW-1185">Reference proteome</keyword>
<accession>W4QVW3</accession>
<dbReference type="STRING" id="1236973.JCM9157_3177"/>
<proteinExistence type="predicted"/>
<name>W4QVW3_HALA3</name>
<evidence type="ECO:0000313" key="2">
    <source>
        <dbReference type="Proteomes" id="UP000018896"/>
    </source>
</evidence>
<dbReference type="EMBL" id="BAUV01000027">
    <property type="protein sequence ID" value="GAE36032.1"/>
    <property type="molecule type" value="Genomic_DNA"/>
</dbReference>
<dbReference type="Proteomes" id="UP000018896">
    <property type="component" value="Unassembled WGS sequence"/>
</dbReference>
<sequence length="56" mass="6502">MATRCAIDEYRSRTEHVDNVVKSVKLEKDGQIRVQLDDGRWISNEQIVQVSKVDDK</sequence>
<protein>
    <submittedName>
        <fullName evidence="1">Uncharacterized protein</fullName>
    </submittedName>
</protein>
<gene>
    <name evidence="1" type="ORF">JCM9157_3177</name>
</gene>
<dbReference type="AlphaFoldDB" id="W4QVW3"/>
<organism evidence="1 2">
    <name type="scientific">Halalkalibacter akibai (strain ATCC 43226 / DSM 21942 / CIP 109018 / JCM 9157 / 1139)</name>
    <name type="common">Bacillus akibai</name>
    <dbReference type="NCBI Taxonomy" id="1236973"/>
    <lineage>
        <taxon>Bacteria</taxon>
        <taxon>Bacillati</taxon>
        <taxon>Bacillota</taxon>
        <taxon>Bacilli</taxon>
        <taxon>Bacillales</taxon>
        <taxon>Bacillaceae</taxon>
        <taxon>Halalkalibacter</taxon>
    </lineage>
</organism>
<dbReference type="RefSeq" id="WP_235715017.1">
    <property type="nucleotide sequence ID" value="NZ_BAUV01000027.1"/>
</dbReference>